<reference evidence="1" key="1">
    <citation type="submission" date="2020-02" db="EMBL/GenBank/DDBJ databases">
        <title>Genome sequencing of the panga catfish, Pangasius djambal.</title>
        <authorList>
            <person name="Wen M."/>
            <person name="Zahm M."/>
            <person name="Roques C."/>
            <person name="Cabau C."/>
            <person name="Klopp C."/>
            <person name="Donnadieu C."/>
            <person name="Jouanno E."/>
            <person name="Avarre J.-C."/>
            <person name="Campet M."/>
            <person name="Ha T."/>
            <person name="Dugue R."/>
            <person name="Lampietro C."/>
            <person name="Louis A."/>
            <person name="Herpin A."/>
            <person name="Echchiki A."/>
            <person name="Berthelot C."/>
            <person name="Parey E."/>
            <person name="Roest-Crollius H."/>
            <person name="Braasch I."/>
            <person name="Postlethwait J.H."/>
            <person name="Bobe J."/>
            <person name="Montfort J."/>
            <person name="Bouchez O."/>
            <person name="Begum T."/>
            <person name="Schartl M."/>
            <person name="Gustiano R."/>
            <person name="Guiguen Y."/>
        </authorList>
    </citation>
    <scope>NUCLEOTIDE SEQUENCE</scope>
    <source>
        <strain evidence="1">Pdj_M5554</strain>
    </source>
</reference>
<gene>
    <name evidence="1" type="ORF">PDJAM_G00026690</name>
</gene>
<dbReference type="EMBL" id="CM040985">
    <property type="protein sequence ID" value="MCJ8737663.1"/>
    <property type="molecule type" value="Genomic_DNA"/>
</dbReference>
<name>A0ACC5YQF8_9TELE</name>
<sequence>MAEETGLVDEKKLAEPCANPNTVVNSPSERSVSGSGGTENISGEHTAAGCQIMGASFQPSRGTAEVLKAQKEPPKRDDSYPSSLHSTSTSCSSYSLEISVSTTNNSNRESRPLPLKTPLESRDGQNHEAKPPSPLVYKNPVPSVTKSCRPSDPKPLKEEEQLAELKFAQCLDKHGTSEIVTPKSPSIVSGLEKTFLSSPSGDGKVGAQPVSTSQPPKATSTQEVGMHESYGSEKRDSQEEEGMFYAFVILHAEEDSEEAVRLKSRLESISSTTGATFSEDFAVPGQPTFRCVEDAIENSAFVMLLLTPNFNTHLNETNADSALMNSIEKPHKYNTVIPLLPRANGLTRDQMPYALRTKNPLDETRDRDIFEKMAKKVLDLKKIQCQKTMWRKAQLVKKEREKQQRLQEERQYCKDFIRESARVRELEEQVQQLQMQQQRLPPYAHQPNSCQGFPRRPQSFGPTPFPSPIPMPSYYNGNTWQQPPSNIHIQNAKCIMIGNNSTMTVGGVVDSGDEENF</sequence>
<organism evidence="1 2">
    <name type="scientific">Pangasius djambal</name>
    <dbReference type="NCBI Taxonomy" id="1691987"/>
    <lineage>
        <taxon>Eukaryota</taxon>
        <taxon>Metazoa</taxon>
        <taxon>Chordata</taxon>
        <taxon>Craniata</taxon>
        <taxon>Vertebrata</taxon>
        <taxon>Euteleostomi</taxon>
        <taxon>Actinopterygii</taxon>
        <taxon>Neopterygii</taxon>
        <taxon>Teleostei</taxon>
        <taxon>Ostariophysi</taxon>
        <taxon>Siluriformes</taxon>
        <taxon>Pangasiidae</taxon>
        <taxon>Pangasius</taxon>
    </lineage>
</organism>
<proteinExistence type="predicted"/>
<comment type="caution">
    <text evidence="1">The sequence shown here is derived from an EMBL/GenBank/DDBJ whole genome shotgun (WGS) entry which is preliminary data.</text>
</comment>
<evidence type="ECO:0000313" key="2">
    <source>
        <dbReference type="Proteomes" id="UP000830395"/>
    </source>
</evidence>
<keyword evidence="2" id="KW-1185">Reference proteome</keyword>
<protein>
    <submittedName>
        <fullName evidence="1">Uncharacterized protein</fullName>
    </submittedName>
</protein>
<evidence type="ECO:0000313" key="1">
    <source>
        <dbReference type="EMBL" id="MCJ8737663.1"/>
    </source>
</evidence>
<dbReference type="Proteomes" id="UP000830395">
    <property type="component" value="Chromosome 11"/>
</dbReference>
<accession>A0ACC5YQF8</accession>